<keyword evidence="1" id="KW-0645">Protease</keyword>
<feature type="compositionally biased region" description="Low complexity" evidence="2">
    <location>
        <begin position="415"/>
        <end position="424"/>
    </location>
</feature>
<dbReference type="InterPro" id="IPR018200">
    <property type="entry name" value="USP_CS"/>
</dbReference>
<dbReference type="SUPFAM" id="SSF54001">
    <property type="entry name" value="Cysteine proteinases"/>
    <property type="match status" value="1"/>
</dbReference>
<dbReference type="PROSITE" id="PS00973">
    <property type="entry name" value="USP_2"/>
    <property type="match status" value="1"/>
</dbReference>
<feature type="compositionally biased region" description="Polar residues" evidence="2">
    <location>
        <begin position="718"/>
        <end position="736"/>
    </location>
</feature>
<dbReference type="Pfam" id="PF00443">
    <property type="entry name" value="UCH"/>
    <property type="match status" value="1"/>
</dbReference>
<dbReference type="AlphaFoldDB" id="A0A8C5EUA7"/>
<feature type="region of interest" description="Disordered" evidence="2">
    <location>
        <begin position="305"/>
        <end position="376"/>
    </location>
</feature>
<dbReference type="EC" id="3.4.19.12" evidence="1"/>
<feature type="region of interest" description="Disordered" evidence="2">
    <location>
        <begin position="391"/>
        <end position="577"/>
    </location>
</feature>
<evidence type="ECO:0000256" key="2">
    <source>
        <dbReference type="SAM" id="MobiDB-lite"/>
    </source>
</evidence>
<accession>A0A8C5EUA7</accession>
<sequence>MPGKSRRKAAQKGPPPPDGKTRKHGLYNQGSTCYLNSVLQVLFMTQEFRKALERSSAPDTMDQHLLTLFKDLEKRTASTTEIIKTLQIKVNQQRDAAEYLEQILMRTSAKSSKIFEGELTAKCRCLTCENESRTTQPFWSLPIPLVVSGINDCKVVDGIEEYFKESLITGEDQLDCNNCKYKTNSAFKLAMTHHPEVLTLLLKRFHFDNSNRMYIKNQQSVEVPFRLTVENQKYELYAFVEHFGGLKGGHYTVNIKSQDDEMWHLFDDSVVTRLDYQPFQVDCSQRSESAYLLFYKAYKNDDNLTQNFEGSPAGDPPKTSRNTVEKDMDSEDRHESDDNERNKRKRHCFSQLDNDKQGITSVKDENIVGNLDKPRDDATCVTDVEMENLNRKTVDDRKEAGKNQRPSYGNDRAKITQTSSTGSQKKTKINNKAQGNQQQEKDEEPGTCVGDKGLKVQTVKELNSRDEKNDKKSGQCLNLDDQEKRDYQHNREEEDLSKANKSLSGEHGASQCPPERKKKNSFRDERDEGPTPTRTKPEGLLNEKGEAQCTFQRELQDVPKGEVEEMVEERQIKVDENTGKNRDESIVELVSRSKAVNTKMDKPAQVFYKAVSMDKTDLDTTIDNRKDNPTQQASLREKQMTKVEEALLRAKTRDTKRTGTVEQIKPSVSDETDLSISSNTASVPFRKAETQEILDPEETRHPNSPKGLTKSYHHDLSSQKSSTESMNPSTTETQQFGVIESSGVECVFWKRQIGEDRKAGENGESSFAQHLCESKGQTEPAEEGKPQQIQSNSENLKDWPLTGLPEQTVGNQPEVKSSTEADIKSGPGSVVEKKTAGQKPKKDKKYKKLFSISAPTPRR</sequence>
<dbReference type="CDD" id="cd02674">
    <property type="entry name" value="Peptidase_C19R"/>
    <property type="match status" value="1"/>
</dbReference>
<dbReference type="Gene3D" id="3.90.70.10">
    <property type="entry name" value="Cysteine proteinases"/>
    <property type="match status" value="1"/>
</dbReference>
<dbReference type="InterPro" id="IPR050164">
    <property type="entry name" value="Peptidase_C19"/>
</dbReference>
<keyword evidence="5" id="KW-1185">Reference proteome</keyword>
<reference evidence="4" key="3">
    <citation type="submission" date="2025-09" db="UniProtKB">
        <authorList>
            <consortium name="Ensembl"/>
        </authorList>
    </citation>
    <scope>IDENTIFICATION</scope>
</reference>
<feature type="region of interest" description="Disordered" evidence="2">
    <location>
        <begin position="619"/>
        <end position="737"/>
    </location>
</feature>
<evidence type="ECO:0000256" key="1">
    <source>
        <dbReference type="RuleBase" id="RU366025"/>
    </source>
</evidence>
<feature type="compositionally biased region" description="Basic and acidic residues" evidence="2">
    <location>
        <begin position="619"/>
        <end position="628"/>
    </location>
</feature>
<dbReference type="GO" id="GO:0005829">
    <property type="term" value="C:cytosol"/>
    <property type="evidence" value="ECO:0007669"/>
    <property type="project" value="TreeGrafter"/>
</dbReference>
<feature type="compositionally biased region" description="Basic and acidic residues" evidence="2">
    <location>
        <begin position="635"/>
        <end position="659"/>
    </location>
</feature>
<reference evidence="4" key="2">
    <citation type="submission" date="2025-08" db="UniProtKB">
        <authorList>
            <consortium name="Ensembl"/>
        </authorList>
    </citation>
    <scope>IDENTIFICATION</scope>
</reference>
<evidence type="ECO:0000313" key="5">
    <source>
        <dbReference type="Proteomes" id="UP000694680"/>
    </source>
</evidence>
<dbReference type="PANTHER" id="PTHR24006">
    <property type="entry name" value="UBIQUITIN CARBOXYL-TERMINAL HYDROLASE"/>
    <property type="match status" value="1"/>
</dbReference>
<keyword evidence="1" id="KW-0378">Hydrolase</keyword>
<dbReference type="InterPro" id="IPR001394">
    <property type="entry name" value="Peptidase_C19_UCH"/>
</dbReference>
<feature type="region of interest" description="Disordered" evidence="2">
    <location>
        <begin position="1"/>
        <end position="26"/>
    </location>
</feature>
<feature type="domain" description="USP" evidence="3">
    <location>
        <begin position="24"/>
        <end position="298"/>
    </location>
</feature>
<feature type="compositionally biased region" description="Basic and acidic residues" evidence="2">
    <location>
        <begin position="554"/>
        <end position="577"/>
    </location>
</feature>
<protein>
    <recommendedName>
        <fullName evidence="1">Ubiquitin carboxyl-terminal hydrolase</fullName>
        <ecNumber evidence="1">3.4.19.12</ecNumber>
    </recommendedName>
</protein>
<feature type="region of interest" description="Disordered" evidence="2">
    <location>
        <begin position="758"/>
        <end position="859"/>
    </location>
</feature>
<name>A0A8C5EUA7_GOUWI</name>
<comment type="similarity">
    <text evidence="1">Belongs to the peptidase C19 family.</text>
</comment>
<feature type="compositionally biased region" description="Basic and acidic residues" evidence="2">
    <location>
        <begin position="362"/>
        <end position="376"/>
    </location>
</feature>
<dbReference type="Proteomes" id="UP000694680">
    <property type="component" value="Chromosome 18"/>
</dbReference>
<dbReference type="PROSITE" id="PS50235">
    <property type="entry name" value="USP_3"/>
    <property type="match status" value="1"/>
</dbReference>
<feature type="compositionally biased region" description="Basic and acidic residues" evidence="2">
    <location>
        <begin position="462"/>
        <end position="473"/>
    </location>
</feature>
<feature type="compositionally biased region" description="Basic and acidic residues" evidence="2">
    <location>
        <begin position="481"/>
        <end position="498"/>
    </location>
</feature>
<feature type="compositionally biased region" description="Basic and acidic residues" evidence="2">
    <location>
        <begin position="521"/>
        <end position="546"/>
    </location>
</feature>
<feature type="compositionally biased region" description="Basic residues" evidence="2">
    <location>
        <begin position="839"/>
        <end position="848"/>
    </location>
</feature>
<feature type="compositionally biased region" description="Basic and acidic residues" evidence="2">
    <location>
        <begin position="391"/>
        <end position="402"/>
    </location>
</feature>
<evidence type="ECO:0000259" key="3">
    <source>
        <dbReference type="PROSITE" id="PS50235"/>
    </source>
</evidence>
<dbReference type="GO" id="GO:0004843">
    <property type="term" value="F:cysteine-type deubiquitinase activity"/>
    <property type="evidence" value="ECO:0007669"/>
    <property type="project" value="UniProtKB-UniRule"/>
</dbReference>
<dbReference type="PANTHER" id="PTHR24006:SF899">
    <property type="entry name" value="UBIQUITIN CARBOXYL-TERMINAL HYDROLASE"/>
    <property type="match status" value="1"/>
</dbReference>
<dbReference type="GO" id="GO:0006508">
    <property type="term" value="P:proteolysis"/>
    <property type="evidence" value="ECO:0007669"/>
    <property type="project" value="UniProtKB-KW"/>
</dbReference>
<feature type="compositionally biased region" description="Basic residues" evidence="2">
    <location>
        <begin position="1"/>
        <end position="10"/>
    </location>
</feature>
<evidence type="ECO:0000313" key="4">
    <source>
        <dbReference type="Ensembl" id="ENSGWIP00000026953.1"/>
    </source>
</evidence>
<dbReference type="InterPro" id="IPR038765">
    <property type="entry name" value="Papain-like_cys_pep_sf"/>
</dbReference>
<comment type="catalytic activity">
    <reaction evidence="1">
        <text>Thiol-dependent hydrolysis of ester, thioester, amide, peptide and isopeptide bonds formed by the C-terminal Gly of ubiquitin (a 76-residue protein attached to proteins as an intracellular targeting signal).</text>
        <dbReference type="EC" id="3.4.19.12"/>
    </reaction>
</comment>
<dbReference type="GO" id="GO:0005634">
    <property type="term" value="C:nucleus"/>
    <property type="evidence" value="ECO:0007669"/>
    <property type="project" value="TreeGrafter"/>
</dbReference>
<dbReference type="GO" id="GO:0016579">
    <property type="term" value="P:protein deubiquitination"/>
    <property type="evidence" value="ECO:0007669"/>
    <property type="project" value="InterPro"/>
</dbReference>
<keyword evidence="1" id="KW-0788">Thiol protease</keyword>
<proteinExistence type="inferred from homology"/>
<organism evidence="4 5">
    <name type="scientific">Gouania willdenowi</name>
    <name type="common">Blunt-snouted clingfish</name>
    <name type="synonym">Lepadogaster willdenowi</name>
    <dbReference type="NCBI Taxonomy" id="441366"/>
    <lineage>
        <taxon>Eukaryota</taxon>
        <taxon>Metazoa</taxon>
        <taxon>Chordata</taxon>
        <taxon>Craniata</taxon>
        <taxon>Vertebrata</taxon>
        <taxon>Euteleostomi</taxon>
        <taxon>Actinopterygii</taxon>
        <taxon>Neopterygii</taxon>
        <taxon>Teleostei</taxon>
        <taxon>Neoteleostei</taxon>
        <taxon>Acanthomorphata</taxon>
        <taxon>Ovalentaria</taxon>
        <taxon>Blenniimorphae</taxon>
        <taxon>Blenniiformes</taxon>
        <taxon>Gobiesocoidei</taxon>
        <taxon>Gobiesocidae</taxon>
        <taxon>Gobiesocinae</taxon>
        <taxon>Gouania</taxon>
    </lineage>
</organism>
<dbReference type="InterPro" id="IPR028889">
    <property type="entry name" value="USP"/>
</dbReference>
<dbReference type="PROSITE" id="PS00972">
    <property type="entry name" value="USP_1"/>
    <property type="match status" value="1"/>
</dbReference>
<dbReference type="Ensembl" id="ENSGWIT00000029438.1">
    <property type="protein sequence ID" value="ENSGWIP00000026953.1"/>
    <property type="gene ID" value="ENSGWIG00000014136.1"/>
</dbReference>
<keyword evidence="1" id="KW-0833">Ubl conjugation pathway</keyword>
<feature type="compositionally biased region" description="Basic and acidic residues" evidence="2">
    <location>
        <begin position="323"/>
        <end position="341"/>
    </location>
</feature>
<reference evidence="4" key="1">
    <citation type="submission" date="2020-06" db="EMBL/GenBank/DDBJ databases">
        <authorList>
            <consortium name="Wellcome Sanger Institute Data Sharing"/>
        </authorList>
    </citation>
    <scope>NUCLEOTIDE SEQUENCE [LARGE SCALE GENOMIC DNA]</scope>
</reference>